<reference evidence="1 2" key="1">
    <citation type="submission" date="2014-04" db="EMBL/GenBank/DDBJ databases">
        <authorList>
            <consortium name="DOE Joint Genome Institute"/>
            <person name="Kuo A."/>
            <person name="Tarkka M."/>
            <person name="Buscot F."/>
            <person name="Kohler A."/>
            <person name="Nagy L.G."/>
            <person name="Floudas D."/>
            <person name="Copeland A."/>
            <person name="Barry K.W."/>
            <person name="Cichocki N."/>
            <person name="Veneault-Fourrey C."/>
            <person name="LaButti K."/>
            <person name="Lindquist E.A."/>
            <person name="Lipzen A."/>
            <person name="Lundell T."/>
            <person name="Morin E."/>
            <person name="Murat C."/>
            <person name="Sun H."/>
            <person name="Tunlid A."/>
            <person name="Henrissat B."/>
            <person name="Grigoriev I.V."/>
            <person name="Hibbett D.S."/>
            <person name="Martin F."/>
            <person name="Nordberg H.P."/>
            <person name="Cantor M.N."/>
            <person name="Hua S.X."/>
        </authorList>
    </citation>
    <scope>NUCLEOTIDE SEQUENCE [LARGE SCALE GENOMIC DNA]</scope>
    <source>
        <strain evidence="1 2">F 1598</strain>
    </source>
</reference>
<evidence type="ECO:0000313" key="2">
    <source>
        <dbReference type="Proteomes" id="UP000054166"/>
    </source>
</evidence>
<dbReference type="Proteomes" id="UP000054166">
    <property type="component" value="Unassembled WGS sequence"/>
</dbReference>
<keyword evidence="2" id="KW-1185">Reference proteome</keyword>
<accession>A0A0C3BHL1</accession>
<dbReference type="HOGENOM" id="CLU_3051189_0_0_1"/>
<dbReference type="InParanoid" id="A0A0C3BHL1"/>
<dbReference type="AlphaFoldDB" id="A0A0C3BHL1"/>
<reference evidence="2" key="2">
    <citation type="submission" date="2015-01" db="EMBL/GenBank/DDBJ databases">
        <title>Evolutionary Origins and Diversification of the Mycorrhizal Mutualists.</title>
        <authorList>
            <consortium name="DOE Joint Genome Institute"/>
            <consortium name="Mycorrhizal Genomics Consortium"/>
            <person name="Kohler A."/>
            <person name="Kuo A."/>
            <person name="Nagy L.G."/>
            <person name="Floudas D."/>
            <person name="Copeland A."/>
            <person name="Barry K.W."/>
            <person name="Cichocki N."/>
            <person name="Veneault-Fourrey C."/>
            <person name="LaButti K."/>
            <person name="Lindquist E.A."/>
            <person name="Lipzen A."/>
            <person name="Lundell T."/>
            <person name="Morin E."/>
            <person name="Murat C."/>
            <person name="Riley R."/>
            <person name="Ohm R."/>
            <person name="Sun H."/>
            <person name="Tunlid A."/>
            <person name="Henrissat B."/>
            <person name="Grigoriev I.V."/>
            <person name="Hibbett D.S."/>
            <person name="Martin F."/>
        </authorList>
    </citation>
    <scope>NUCLEOTIDE SEQUENCE [LARGE SCALE GENOMIC DNA]</scope>
    <source>
        <strain evidence="2">F 1598</strain>
    </source>
</reference>
<gene>
    <name evidence="1" type="ORF">PILCRDRAFT_825836</name>
</gene>
<name>A0A0C3BHL1_PILCF</name>
<proteinExistence type="predicted"/>
<dbReference type="EMBL" id="KN833030">
    <property type="protein sequence ID" value="KIM76857.1"/>
    <property type="molecule type" value="Genomic_DNA"/>
</dbReference>
<evidence type="ECO:0000313" key="1">
    <source>
        <dbReference type="EMBL" id="KIM76857.1"/>
    </source>
</evidence>
<organism evidence="1 2">
    <name type="scientific">Piloderma croceum (strain F 1598)</name>
    <dbReference type="NCBI Taxonomy" id="765440"/>
    <lineage>
        <taxon>Eukaryota</taxon>
        <taxon>Fungi</taxon>
        <taxon>Dikarya</taxon>
        <taxon>Basidiomycota</taxon>
        <taxon>Agaricomycotina</taxon>
        <taxon>Agaricomycetes</taxon>
        <taxon>Agaricomycetidae</taxon>
        <taxon>Atheliales</taxon>
        <taxon>Atheliaceae</taxon>
        <taxon>Piloderma</taxon>
    </lineage>
</organism>
<sequence>MYKLLDLSRCTRSQTTNDNAVRFSSIDPGCAKLAAQLLVSTPVTLISMSPSGTL</sequence>
<protein>
    <submittedName>
        <fullName evidence="1">Uncharacterized protein</fullName>
    </submittedName>
</protein>